<evidence type="ECO:0000313" key="2">
    <source>
        <dbReference type="Proteomes" id="UP001231649"/>
    </source>
</evidence>
<reference evidence="1" key="1">
    <citation type="submission" date="2023-03" db="EMBL/GenBank/DDBJ databases">
        <title>Chromosome-level genomes of two armyworms, Mythimna separata and Mythimna loreyi, provide insights into the biosynthesis and reception of sex pheromones.</title>
        <authorList>
            <person name="Zhao H."/>
        </authorList>
    </citation>
    <scope>NUCLEOTIDE SEQUENCE</scope>
    <source>
        <strain evidence="1">BeijingLab</strain>
    </source>
</reference>
<dbReference type="EMBL" id="CM056786">
    <property type="protein sequence ID" value="KAJ8729499.1"/>
    <property type="molecule type" value="Genomic_DNA"/>
</dbReference>
<organism evidence="1 2">
    <name type="scientific">Mythimna loreyi</name>
    <dbReference type="NCBI Taxonomy" id="667449"/>
    <lineage>
        <taxon>Eukaryota</taxon>
        <taxon>Metazoa</taxon>
        <taxon>Ecdysozoa</taxon>
        <taxon>Arthropoda</taxon>
        <taxon>Hexapoda</taxon>
        <taxon>Insecta</taxon>
        <taxon>Pterygota</taxon>
        <taxon>Neoptera</taxon>
        <taxon>Endopterygota</taxon>
        <taxon>Lepidoptera</taxon>
        <taxon>Glossata</taxon>
        <taxon>Ditrysia</taxon>
        <taxon>Noctuoidea</taxon>
        <taxon>Noctuidae</taxon>
        <taxon>Noctuinae</taxon>
        <taxon>Hadenini</taxon>
        <taxon>Mythimna</taxon>
    </lineage>
</organism>
<accession>A0ACC2QZT0</accession>
<comment type="caution">
    <text evidence="1">The sequence shown here is derived from an EMBL/GenBank/DDBJ whole genome shotgun (WGS) entry which is preliminary data.</text>
</comment>
<keyword evidence="2" id="KW-1185">Reference proteome</keyword>
<sequence>MDLGSENLDFMKLINVKGNIENITPHKIAVVAFIREYGLLKIEANRMIDCTVAPKYRKDFCMLALKLIQCPDMEFKELEALLTDGRYNLLSVHLQNFCVRLQNIYVNGVSALMDCVTSTIDKLMIESNPCIMARYSVLGLYLRRILLHLDRLTFVQVVSLYKSFCLYYSRGRPGLMMRSLSKEKLNNMEQQTTSTSPVPEESKPLELSMRMNIIDRDNSFEECQWSRKQAELFTAQQANLLQINEKKAMPPRQLQKTIIQIINDIPEYPDIHFLSFLNCIRTKEFSGAQDSLYNYFDRTIFNSSGNNTGNDRNKNFRYAALNRAAMHTHFGHRAVAMEAVREALARAQEAADYACLVGAATWGALAGGRARRAALLTRAPRDPAPGAPAAPPAAPPQAAPSHPRHTAAAAQLLAQHAAVNGAKPAYIFQVIMRGDSINYLHSMTDLTMAGLANTAALWALYGKTEMASVACQLLLGLNTKCNVGSGAVWHSGAALALGGAGAALCCAWRGAAAAALALCSQRAGGSAGRIAARFHAERALNAGKWEEADQSIRQLASSDRWESQLLKAEMYYLKGDATEALESLYDILDYCKTEDDSLHFISLRVKAMILMSQVQHSFSNIQSTNIMLLNEALWLAKGYHLHHLAATAEMHLANVQLSMGCAKNALSLVRKALPTIMADGSAYDMARAMLLYTKCRIATAAPCGEARLQVLQSCCEGLEFVKKNFSKVGAHVRLLQTWYLQAQLYHDIGNHAARNQCAWMYRQLELQNSVEPSNMLLVMY</sequence>
<evidence type="ECO:0000313" key="1">
    <source>
        <dbReference type="EMBL" id="KAJ8729499.1"/>
    </source>
</evidence>
<dbReference type="Proteomes" id="UP001231649">
    <property type="component" value="Chromosome 10"/>
</dbReference>
<gene>
    <name evidence="1" type="ORF">PYW08_001080</name>
</gene>
<protein>
    <submittedName>
        <fullName evidence="1">Uncharacterized protein</fullName>
    </submittedName>
</protein>
<name>A0ACC2QZT0_9NEOP</name>
<proteinExistence type="predicted"/>